<protein>
    <submittedName>
        <fullName evidence="3">NADPH:quinone reductase-like Zn-dependent oxidoreductase</fullName>
    </submittedName>
</protein>
<dbReference type="InterPro" id="IPR036291">
    <property type="entry name" value="NAD(P)-bd_dom_sf"/>
</dbReference>
<keyword evidence="1" id="KW-0521">NADP</keyword>
<name>A0A853DF60_9MICO</name>
<dbReference type="PANTHER" id="PTHR44154">
    <property type="entry name" value="QUINONE OXIDOREDUCTASE"/>
    <property type="match status" value="1"/>
</dbReference>
<dbReference type="PANTHER" id="PTHR44154:SF1">
    <property type="entry name" value="QUINONE OXIDOREDUCTASE"/>
    <property type="match status" value="1"/>
</dbReference>
<dbReference type="Gene3D" id="3.90.180.10">
    <property type="entry name" value="Medium-chain alcohol dehydrogenases, catalytic domain"/>
    <property type="match status" value="1"/>
</dbReference>
<reference evidence="3 4" key="1">
    <citation type="submission" date="2020-07" db="EMBL/GenBank/DDBJ databases">
        <title>Sequencing the genomes of 1000 actinobacteria strains.</title>
        <authorList>
            <person name="Klenk H.-P."/>
        </authorList>
    </citation>
    <scope>NUCLEOTIDE SEQUENCE [LARGE SCALE GENOMIC DNA]</scope>
    <source>
        <strain evidence="3 4">DSM 29531</strain>
    </source>
</reference>
<proteinExistence type="predicted"/>
<evidence type="ECO:0000313" key="4">
    <source>
        <dbReference type="Proteomes" id="UP000571817"/>
    </source>
</evidence>
<comment type="caution">
    <text evidence="3">The sequence shown here is derived from an EMBL/GenBank/DDBJ whole genome shotgun (WGS) entry which is preliminary data.</text>
</comment>
<gene>
    <name evidence="3" type="ORF">HNR15_003149</name>
</gene>
<dbReference type="InterPro" id="IPR013149">
    <property type="entry name" value="ADH-like_C"/>
</dbReference>
<feature type="domain" description="Enoyl reductase (ER)" evidence="2">
    <location>
        <begin position="12"/>
        <end position="311"/>
    </location>
</feature>
<dbReference type="Pfam" id="PF00107">
    <property type="entry name" value="ADH_zinc_N"/>
    <property type="match status" value="1"/>
</dbReference>
<dbReference type="EMBL" id="JACCFW010000001">
    <property type="protein sequence ID" value="NYJ76186.1"/>
    <property type="molecule type" value="Genomic_DNA"/>
</dbReference>
<evidence type="ECO:0000313" key="3">
    <source>
        <dbReference type="EMBL" id="NYJ76186.1"/>
    </source>
</evidence>
<dbReference type="GO" id="GO:0016491">
    <property type="term" value="F:oxidoreductase activity"/>
    <property type="evidence" value="ECO:0007669"/>
    <property type="project" value="InterPro"/>
</dbReference>
<dbReference type="SUPFAM" id="SSF51735">
    <property type="entry name" value="NAD(P)-binding Rossmann-fold domains"/>
    <property type="match status" value="1"/>
</dbReference>
<dbReference type="AlphaFoldDB" id="A0A853DF60"/>
<keyword evidence="4" id="KW-1185">Reference proteome</keyword>
<dbReference type="CDD" id="cd08270">
    <property type="entry name" value="MDR4"/>
    <property type="match status" value="1"/>
</dbReference>
<dbReference type="Gene3D" id="3.40.50.720">
    <property type="entry name" value="NAD(P)-binding Rossmann-like Domain"/>
    <property type="match status" value="1"/>
</dbReference>
<evidence type="ECO:0000259" key="2">
    <source>
        <dbReference type="SMART" id="SM00829"/>
    </source>
</evidence>
<evidence type="ECO:0000256" key="1">
    <source>
        <dbReference type="ARBA" id="ARBA00022857"/>
    </source>
</evidence>
<organism evidence="3 4">
    <name type="scientific">Allobranchiibius huperziae</name>
    <dbReference type="NCBI Taxonomy" id="1874116"/>
    <lineage>
        <taxon>Bacteria</taxon>
        <taxon>Bacillati</taxon>
        <taxon>Actinomycetota</taxon>
        <taxon>Actinomycetes</taxon>
        <taxon>Micrococcales</taxon>
        <taxon>Dermacoccaceae</taxon>
        <taxon>Allobranchiibius</taxon>
    </lineage>
</organism>
<sequence>MSSMRAIVVDPDLRQRLGVAEVDRPEPGPHQALVQVEATSLNRGDLLAVQVAEAGWRPGHDLAGTVIAAAADGTGPTAGSRVVGLLDSGAWAEQVAIATDRLAELPDAVSFAQASTLPTAGLTAHRAVEKGGSLLGKRVLITGSTGGVGLFAHQLATSSGAFVVGTSRQPRHETVVRDLGADEVVVGDDLSSARAFGPYDLVVESLGGAALAHAMGMLVPGGTCVSFGWSVSAHVELDLQEFLAVGGGTLYGLRMYNELLIRPASEDLRLLAELVADRRLRIPIEAEGSWEDIGDIAHGLMNRTFTGKAVLHLHR</sequence>
<dbReference type="SMART" id="SM00829">
    <property type="entry name" value="PKS_ER"/>
    <property type="match status" value="1"/>
</dbReference>
<dbReference type="SUPFAM" id="SSF50129">
    <property type="entry name" value="GroES-like"/>
    <property type="match status" value="1"/>
</dbReference>
<dbReference type="InterPro" id="IPR020843">
    <property type="entry name" value="ER"/>
</dbReference>
<dbReference type="Proteomes" id="UP000571817">
    <property type="component" value="Unassembled WGS sequence"/>
</dbReference>
<dbReference type="InterPro" id="IPR011032">
    <property type="entry name" value="GroES-like_sf"/>
</dbReference>
<dbReference type="Pfam" id="PF08240">
    <property type="entry name" value="ADH_N"/>
    <property type="match status" value="1"/>
</dbReference>
<accession>A0A853DF60</accession>
<dbReference type="InterPro" id="IPR051603">
    <property type="entry name" value="Zinc-ADH_QOR/CCCR"/>
</dbReference>
<dbReference type="InterPro" id="IPR013154">
    <property type="entry name" value="ADH-like_N"/>
</dbReference>